<keyword evidence="2 5" id="KW-0119">Carbohydrate metabolism</keyword>
<evidence type="ECO:0000259" key="6">
    <source>
        <dbReference type="Pfam" id="PF03065"/>
    </source>
</evidence>
<proteinExistence type="inferred from homology"/>
<feature type="domain" description="Glycoside hydrolase family 57 N-terminal" evidence="6">
    <location>
        <begin position="9"/>
        <end position="402"/>
    </location>
</feature>
<dbReference type="InterPro" id="IPR004300">
    <property type="entry name" value="Glyco_hydro_57_N"/>
</dbReference>
<gene>
    <name evidence="8" type="ORF">C7959_1515</name>
</gene>
<dbReference type="InterPro" id="IPR037090">
    <property type="entry name" value="57_glycoside_trans_central"/>
</dbReference>
<evidence type="ECO:0000256" key="3">
    <source>
        <dbReference type="PIRSR" id="PIRSR640042-1"/>
    </source>
</evidence>
<evidence type="ECO:0000256" key="1">
    <source>
        <dbReference type="ARBA" id="ARBA00006821"/>
    </source>
</evidence>
<reference evidence="8 9" key="1">
    <citation type="submission" date="2019-03" db="EMBL/GenBank/DDBJ databases">
        <title>Subsurface microbial communities from deep shales in Ohio and West Virginia, USA.</title>
        <authorList>
            <person name="Wrighton K."/>
        </authorList>
    </citation>
    <scope>NUCLEOTIDE SEQUENCE [LARGE SCALE GENOMIC DNA]</scope>
    <source>
        <strain evidence="8 9">MSL 6dP</strain>
    </source>
</reference>
<feature type="binding site" evidence="4">
    <location>
        <position position="244"/>
    </location>
    <ligand>
        <name>substrate</name>
    </ligand>
</feature>
<evidence type="ECO:0000259" key="7">
    <source>
        <dbReference type="Pfam" id="PF09210"/>
    </source>
</evidence>
<comment type="caution">
    <text evidence="8">The sequence shown here is derived from an EMBL/GenBank/DDBJ whole genome shotgun (WGS) entry which is preliminary data.</text>
</comment>
<dbReference type="InterPro" id="IPR027291">
    <property type="entry name" value="Glyco_hydro_38_N_sf"/>
</dbReference>
<protein>
    <submittedName>
        <fullName evidence="8">1,4-alpha-glucan branching enzyme</fullName>
    </submittedName>
</protein>
<feature type="binding site" evidence="4">
    <location>
        <position position="410"/>
    </location>
    <ligand>
        <name>substrate</name>
    </ligand>
</feature>
<sequence length="549" mass="64262">MVEEKGYLALVLHAHLPFVRHPEHEHFMEENWLYEAITETYIPLINHFEGLHRDGIDYRLTMSLTPPLISMLTDPLLQDRYLRHINKLIELAHKEVERTKDQPKINKAARFYLERFEIAKDTFLHKYNKNLVNAFKKFQDLGYLEIITCGATHGYLPLMQQYPEAVRAQIEVAIETHKKHLGREPRGIWLPECAYYPGVDKILKEFKIRFFVVDTHGILHATPRPKYGVFAPIYTKSGVAAFARDQESSRQVWSSKVGYPGDFDYREFYRDIGFELPLDYIGPYIHPDGIRMDTGIKYYRITGDEAGLDSKAPYDPDRAREKSADHAGNFLFNRAKQIEYLSELIDRKPMVLSPYDAELFGHWWYEGPDFLNHLIRKTYSDQDVVKMISPIDYLEEYPSNQVCQPPMCSWGAKGYNDVWLDESNDWIYRHLHQLAEKMIELATEIDYPDDLTRRALNQAAREVLLAQSSDWAFIMMTGTTVEYAVNRTKAHISRFLGLYDQIKSGSIDEAWLSDIEWKDNIFPDINYEVYSRKYQPRIEGKGEDIKICN</sequence>
<name>A0A4R8GH47_9FIRM</name>
<dbReference type="InterPro" id="IPR015293">
    <property type="entry name" value="BE_C"/>
</dbReference>
<feature type="active site" description="Proton donor" evidence="3">
    <location>
        <position position="356"/>
    </location>
</feature>
<accession>A0A4R8GH47</accession>
<comment type="similarity">
    <text evidence="1 5">Belongs to the glycosyl hydrolase 57 family.</text>
</comment>
<dbReference type="InterPro" id="IPR040042">
    <property type="entry name" value="Branching_enz_MT3115-like"/>
</dbReference>
<feature type="domain" description="1,4-alpha-glucan branching enzyme C-terminal" evidence="7">
    <location>
        <begin position="430"/>
        <end position="530"/>
    </location>
</feature>
<dbReference type="PANTHER" id="PTHR41695">
    <property type="entry name" value="1,4-ALPHA-GLUCAN BRANCHING ENZYME RV3031-RELATED"/>
    <property type="match status" value="1"/>
</dbReference>
<dbReference type="RefSeq" id="WP_134119061.1">
    <property type="nucleotide sequence ID" value="NZ_SOEG01000051.1"/>
</dbReference>
<organism evidence="8 9">
    <name type="scientific">Orenia marismortui</name>
    <dbReference type="NCBI Taxonomy" id="46469"/>
    <lineage>
        <taxon>Bacteria</taxon>
        <taxon>Bacillati</taxon>
        <taxon>Bacillota</taxon>
        <taxon>Clostridia</taxon>
        <taxon>Halanaerobiales</taxon>
        <taxon>Halobacteroidaceae</taxon>
        <taxon>Orenia</taxon>
    </lineage>
</organism>
<dbReference type="Gene3D" id="3.20.110.10">
    <property type="entry name" value="Glycoside hydrolase 38, N terminal domain"/>
    <property type="match status" value="1"/>
</dbReference>
<evidence type="ECO:0000313" key="9">
    <source>
        <dbReference type="Proteomes" id="UP000295832"/>
    </source>
</evidence>
<dbReference type="EMBL" id="SOEG01000051">
    <property type="protein sequence ID" value="TDX44575.1"/>
    <property type="molecule type" value="Genomic_DNA"/>
</dbReference>
<evidence type="ECO:0000256" key="2">
    <source>
        <dbReference type="ARBA" id="ARBA00023277"/>
    </source>
</evidence>
<feature type="binding site" evidence="4">
    <location>
        <position position="261"/>
    </location>
    <ligand>
        <name>substrate</name>
    </ligand>
</feature>
<dbReference type="GO" id="GO:0030979">
    <property type="term" value="P:alpha-glucan biosynthetic process"/>
    <property type="evidence" value="ECO:0007669"/>
    <property type="project" value="InterPro"/>
</dbReference>
<evidence type="ECO:0000256" key="5">
    <source>
        <dbReference type="RuleBase" id="RU361196"/>
    </source>
</evidence>
<dbReference type="CDD" id="cd10792">
    <property type="entry name" value="GH57N_AmyC_like"/>
    <property type="match status" value="1"/>
</dbReference>
<dbReference type="InterPro" id="IPR011330">
    <property type="entry name" value="Glyco_hydro/deAcase_b/a-brl"/>
</dbReference>
<dbReference type="Pfam" id="PF03065">
    <property type="entry name" value="Glyco_hydro_57"/>
    <property type="match status" value="1"/>
</dbReference>
<dbReference type="AlphaFoldDB" id="A0A4R8GH47"/>
<keyword evidence="9" id="KW-1185">Reference proteome</keyword>
<dbReference type="InterPro" id="IPR028995">
    <property type="entry name" value="Glyco_hydro_57/38_cen_sf"/>
</dbReference>
<evidence type="ECO:0000256" key="4">
    <source>
        <dbReference type="PIRSR" id="PIRSR640042-2"/>
    </source>
</evidence>
<dbReference type="Proteomes" id="UP000295832">
    <property type="component" value="Unassembled WGS sequence"/>
</dbReference>
<dbReference type="PANTHER" id="PTHR41695:SF1">
    <property type="entry name" value="1,4-ALPHA-GLUCAN BRANCHING ENZYME TK1436"/>
    <property type="match status" value="1"/>
</dbReference>
<dbReference type="STRING" id="926561.GCA_000379025_01431"/>
<dbReference type="SUPFAM" id="SSF88713">
    <property type="entry name" value="Glycoside hydrolase/deacetylase"/>
    <property type="match status" value="1"/>
</dbReference>
<evidence type="ECO:0000313" key="8">
    <source>
        <dbReference type="EMBL" id="TDX44575.1"/>
    </source>
</evidence>
<dbReference type="SUPFAM" id="SSF88688">
    <property type="entry name" value="Families 57/38 glycoside transferase middle domain"/>
    <property type="match status" value="1"/>
</dbReference>
<dbReference type="GO" id="GO:0003844">
    <property type="term" value="F:1,4-alpha-glucan branching enzyme activity"/>
    <property type="evidence" value="ECO:0007669"/>
    <property type="project" value="InterPro"/>
</dbReference>
<dbReference type="Pfam" id="PF09210">
    <property type="entry name" value="BE_C"/>
    <property type="match status" value="1"/>
</dbReference>
<feature type="binding site" evidence="4">
    <location>
        <position position="470"/>
    </location>
    <ligand>
        <name>substrate</name>
    </ligand>
</feature>
<dbReference type="GO" id="GO:0005576">
    <property type="term" value="C:extracellular region"/>
    <property type="evidence" value="ECO:0007669"/>
    <property type="project" value="TreeGrafter"/>
</dbReference>
<dbReference type="Gene3D" id="1.20.1430.10">
    <property type="entry name" value="Families 57/38 glycoside transferase, middle domain"/>
    <property type="match status" value="1"/>
</dbReference>
<feature type="active site" description="Nucleophile" evidence="3">
    <location>
        <position position="192"/>
    </location>
</feature>